<reference evidence="7" key="1">
    <citation type="submission" date="2023-10" db="EMBL/GenBank/DDBJ databases">
        <authorList>
            <person name="Chen Y."/>
            <person name="Shah S."/>
            <person name="Dougan E. K."/>
            <person name="Thang M."/>
            <person name="Chan C."/>
        </authorList>
    </citation>
    <scope>NUCLEOTIDE SEQUENCE [LARGE SCALE GENOMIC DNA]</scope>
</reference>
<protein>
    <recommendedName>
        <fullName evidence="6">Carrier domain-containing protein</fullName>
    </recommendedName>
</protein>
<dbReference type="Gene3D" id="3.30.300.30">
    <property type="match status" value="1"/>
</dbReference>
<keyword evidence="2" id="KW-0597">Phosphoprotein</keyword>
<dbReference type="InterPro" id="IPR042099">
    <property type="entry name" value="ANL_N_sf"/>
</dbReference>
<keyword evidence="8" id="KW-1185">Reference proteome</keyword>
<proteinExistence type="predicted"/>
<feature type="compositionally biased region" description="Basic and acidic residues" evidence="5">
    <location>
        <begin position="69"/>
        <end position="82"/>
    </location>
</feature>
<dbReference type="InterPro" id="IPR000873">
    <property type="entry name" value="AMP-dep_synth/lig_dom"/>
</dbReference>
<dbReference type="PROSITE" id="PS50297">
    <property type="entry name" value="ANK_REP_REGION"/>
    <property type="match status" value="1"/>
</dbReference>
<dbReference type="SUPFAM" id="SSF48403">
    <property type="entry name" value="Ankyrin repeat"/>
    <property type="match status" value="1"/>
</dbReference>
<dbReference type="Gene3D" id="1.25.40.20">
    <property type="entry name" value="Ankyrin repeat-containing domain"/>
    <property type="match status" value="2"/>
</dbReference>
<dbReference type="InterPro" id="IPR002110">
    <property type="entry name" value="Ankyrin_rpt"/>
</dbReference>
<dbReference type="SMART" id="SM00248">
    <property type="entry name" value="ANK"/>
    <property type="match status" value="4"/>
</dbReference>
<feature type="region of interest" description="Disordered" evidence="5">
    <location>
        <begin position="808"/>
        <end position="833"/>
    </location>
</feature>
<sequence>MLRPAGPQAGPGAGGEVLLSVTTFCFSAEGKRHEQKRLALRADLLDPRSPSPPPPRGGAAGTARGALRAPERRLGGGSRAEPRDIRAGRQKACLCGAVSSPGLDISALEIFWPLCFGFRLCLASAATARSGPALAELLARVRPRYFQATPTTFRSLLHAGWRGGPRTAAISGGEALPGGLAQQLSALCGGGVWNAYGPTETTIWSSTHRLPAPCLQGAPSPLPAVVPIGGPISGTTLLIAPPRPADGEEAPPPASAAHGGACGELLIGGVGVARGYRNRPELTAARFVPRPGRAGEPAGVYYHTGDLVRLPADGLELAFLGRLDHQVKIRGFRVELGEVESLLEQSPGVRAAVVSVLGGPGEAGGARSGEEPALAAHVLVGPGAGRAPEWRRALLSQLAARLPSYMVPRHIVALESFPLLPSGKVDRTALLEVQPDAWSTEGGEGVEEPCDGATIELCRRLSSLDWAGSSAQGEAAASSLRHAVAAIASAVTGAAPPADDEDVEMASLGIDSVSAVPMADALSRLLLSGRAVPLEDLYVHATLPALAAYLRGRLLERPAPARGAPDVCAAMLGPERAPARLGGAARRRRPGQASRDGDLRSLAALLEARAFDPAAARDRFGGSALHWAASGGHLGACRLLVEGRAEPGFADKKSGRCALHWCARQGHLRVAQWLVGEHSQCVGALTKDRTTPLQLAAWGGHVPVCAWLLGRGASLEHRNAWQCLPHHFAALAGMTATCAWLHDHSADLRATNDQGHGALHKAAYGGHRALCAWLQDELGIDRRAAEPDARGQTPADLALKVRYRLHGSRSPHAPTSISIPSHPTAPSHRPSWGCSCHSRLEGSSL</sequence>
<dbReference type="InterPro" id="IPR009081">
    <property type="entry name" value="PP-bd_ACP"/>
</dbReference>
<feature type="region of interest" description="Disordered" evidence="5">
    <location>
        <begin position="38"/>
        <end position="82"/>
    </location>
</feature>
<keyword evidence="1" id="KW-0596">Phosphopantetheine</keyword>
<dbReference type="PROSITE" id="PS50075">
    <property type="entry name" value="CARRIER"/>
    <property type="match status" value="1"/>
</dbReference>
<dbReference type="Pfam" id="PF00023">
    <property type="entry name" value="Ank"/>
    <property type="match status" value="1"/>
</dbReference>
<evidence type="ECO:0000313" key="8">
    <source>
        <dbReference type="Proteomes" id="UP001189429"/>
    </source>
</evidence>
<feature type="repeat" description="ANK" evidence="4">
    <location>
        <begin position="688"/>
        <end position="720"/>
    </location>
</feature>
<dbReference type="PANTHER" id="PTHR45527">
    <property type="entry name" value="NONRIBOSOMAL PEPTIDE SYNTHETASE"/>
    <property type="match status" value="1"/>
</dbReference>
<name>A0ABN9UP87_9DINO</name>
<dbReference type="Pfam" id="PF13637">
    <property type="entry name" value="Ank_4"/>
    <property type="match status" value="1"/>
</dbReference>
<dbReference type="Gene3D" id="3.40.50.12780">
    <property type="entry name" value="N-terminal domain of ligase-like"/>
    <property type="match status" value="1"/>
</dbReference>
<evidence type="ECO:0000256" key="4">
    <source>
        <dbReference type="PROSITE-ProRule" id="PRU00023"/>
    </source>
</evidence>
<dbReference type="InterPro" id="IPR020806">
    <property type="entry name" value="PKS_PP-bd"/>
</dbReference>
<organism evidence="7 8">
    <name type="scientific">Prorocentrum cordatum</name>
    <dbReference type="NCBI Taxonomy" id="2364126"/>
    <lineage>
        <taxon>Eukaryota</taxon>
        <taxon>Sar</taxon>
        <taxon>Alveolata</taxon>
        <taxon>Dinophyceae</taxon>
        <taxon>Prorocentrales</taxon>
        <taxon>Prorocentraceae</taxon>
        <taxon>Prorocentrum</taxon>
    </lineage>
</organism>
<dbReference type="InterPro" id="IPR036770">
    <property type="entry name" value="Ankyrin_rpt-contain_sf"/>
</dbReference>
<evidence type="ECO:0000259" key="6">
    <source>
        <dbReference type="PROSITE" id="PS50075"/>
    </source>
</evidence>
<dbReference type="SUPFAM" id="SSF47336">
    <property type="entry name" value="ACP-like"/>
    <property type="match status" value="1"/>
</dbReference>
<dbReference type="PROSITE" id="PS50088">
    <property type="entry name" value="ANK_REPEAT"/>
    <property type="match status" value="2"/>
</dbReference>
<dbReference type="SMART" id="SM00823">
    <property type="entry name" value="PKS_PP"/>
    <property type="match status" value="1"/>
</dbReference>
<comment type="caution">
    <text evidence="7">The sequence shown here is derived from an EMBL/GenBank/DDBJ whole genome shotgun (WGS) entry which is preliminary data.</text>
</comment>
<dbReference type="PANTHER" id="PTHR45527:SF1">
    <property type="entry name" value="FATTY ACID SYNTHASE"/>
    <property type="match status" value="1"/>
</dbReference>
<dbReference type="InterPro" id="IPR045851">
    <property type="entry name" value="AMP-bd_C_sf"/>
</dbReference>
<dbReference type="SUPFAM" id="SSF56801">
    <property type="entry name" value="Acetyl-CoA synthetase-like"/>
    <property type="match status" value="1"/>
</dbReference>
<evidence type="ECO:0000256" key="3">
    <source>
        <dbReference type="ARBA" id="ARBA00022598"/>
    </source>
</evidence>
<dbReference type="InterPro" id="IPR036736">
    <property type="entry name" value="ACP-like_sf"/>
</dbReference>
<dbReference type="EMBL" id="CAUYUJ010016093">
    <property type="protein sequence ID" value="CAK0861766.1"/>
    <property type="molecule type" value="Genomic_DNA"/>
</dbReference>
<dbReference type="Pfam" id="PF12796">
    <property type="entry name" value="Ank_2"/>
    <property type="match status" value="1"/>
</dbReference>
<evidence type="ECO:0000256" key="1">
    <source>
        <dbReference type="ARBA" id="ARBA00022450"/>
    </source>
</evidence>
<keyword evidence="4" id="KW-0040">ANK repeat</keyword>
<dbReference type="Gene3D" id="1.10.1200.10">
    <property type="entry name" value="ACP-like"/>
    <property type="match status" value="1"/>
</dbReference>
<feature type="repeat" description="ANK" evidence="4">
    <location>
        <begin position="620"/>
        <end position="652"/>
    </location>
</feature>
<dbReference type="Proteomes" id="UP001189429">
    <property type="component" value="Unassembled WGS sequence"/>
</dbReference>
<keyword evidence="3" id="KW-0436">Ligase</keyword>
<evidence type="ECO:0000313" key="7">
    <source>
        <dbReference type="EMBL" id="CAK0861766.1"/>
    </source>
</evidence>
<dbReference type="Pfam" id="PF00550">
    <property type="entry name" value="PP-binding"/>
    <property type="match status" value="1"/>
</dbReference>
<accession>A0ABN9UP87</accession>
<dbReference type="Pfam" id="PF00501">
    <property type="entry name" value="AMP-binding"/>
    <property type="match status" value="1"/>
</dbReference>
<feature type="domain" description="Carrier" evidence="6">
    <location>
        <begin position="475"/>
        <end position="554"/>
    </location>
</feature>
<evidence type="ECO:0000256" key="5">
    <source>
        <dbReference type="SAM" id="MobiDB-lite"/>
    </source>
</evidence>
<gene>
    <name evidence="7" type="ORF">PCOR1329_LOCUS50340</name>
</gene>
<evidence type="ECO:0000256" key="2">
    <source>
        <dbReference type="ARBA" id="ARBA00022553"/>
    </source>
</evidence>